<dbReference type="EMBL" id="CAJVPW010000127">
    <property type="protein sequence ID" value="CAG8443847.1"/>
    <property type="molecule type" value="Genomic_DNA"/>
</dbReference>
<gene>
    <name evidence="1" type="ORF">SPELUC_LOCUS371</name>
</gene>
<reference evidence="1" key="1">
    <citation type="submission" date="2021-06" db="EMBL/GenBank/DDBJ databases">
        <authorList>
            <person name="Kallberg Y."/>
            <person name="Tangrot J."/>
            <person name="Rosling A."/>
        </authorList>
    </citation>
    <scope>NUCLEOTIDE SEQUENCE</scope>
    <source>
        <strain evidence="1">28 12/20/2015</strain>
    </source>
</reference>
<comment type="caution">
    <text evidence="1">The sequence shown here is derived from an EMBL/GenBank/DDBJ whole genome shotgun (WGS) entry which is preliminary data.</text>
</comment>
<keyword evidence="2" id="KW-1185">Reference proteome</keyword>
<sequence>MTKRIYNYIAQGLQDLELLENLKEKKKNNEISDSEMPLLYNDFPNYNQERDFNQAINDSLQTKTKSYQEYCQEMQDKTNGQNTLSIQKVEIENQVLHQQIDSEYLIGLYKYENIKKILEQIVGVIDESVESMNESLSEDQHFYSFVEYKRKAFAIVQRA</sequence>
<accession>A0ACA9JZU2</accession>
<proteinExistence type="predicted"/>
<organism evidence="1 2">
    <name type="scientific">Cetraspora pellucida</name>
    <dbReference type="NCBI Taxonomy" id="1433469"/>
    <lineage>
        <taxon>Eukaryota</taxon>
        <taxon>Fungi</taxon>
        <taxon>Fungi incertae sedis</taxon>
        <taxon>Mucoromycota</taxon>
        <taxon>Glomeromycotina</taxon>
        <taxon>Glomeromycetes</taxon>
        <taxon>Diversisporales</taxon>
        <taxon>Gigasporaceae</taxon>
        <taxon>Cetraspora</taxon>
    </lineage>
</organism>
<name>A0ACA9JZU2_9GLOM</name>
<protein>
    <submittedName>
        <fullName evidence="1">1328_t:CDS:1</fullName>
    </submittedName>
</protein>
<evidence type="ECO:0000313" key="2">
    <source>
        <dbReference type="Proteomes" id="UP000789366"/>
    </source>
</evidence>
<evidence type="ECO:0000313" key="1">
    <source>
        <dbReference type="EMBL" id="CAG8443847.1"/>
    </source>
</evidence>
<dbReference type="Proteomes" id="UP000789366">
    <property type="component" value="Unassembled WGS sequence"/>
</dbReference>